<dbReference type="Pfam" id="PF20446">
    <property type="entry name" value="ABC_N"/>
    <property type="match status" value="1"/>
</dbReference>
<feature type="compositionally biased region" description="Basic and acidic residues" evidence="1">
    <location>
        <begin position="628"/>
        <end position="637"/>
    </location>
</feature>
<feature type="domain" description="ATPase of the ABC class C-terminal" evidence="2">
    <location>
        <begin position="219"/>
        <end position="489"/>
    </location>
</feature>
<feature type="domain" description="ATPase of the ABC class N-terminal" evidence="3">
    <location>
        <begin position="59"/>
        <end position="207"/>
    </location>
</feature>
<reference evidence="5" key="1">
    <citation type="submission" date="2023-10" db="EMBL/GenBank/DDBJ databases">
        <title>Whole Genome based description of the genera Actinobaculum and Actinotignum reveals a complex phylogenetic relationship within the species included in the genus Actinotignum.</title>
        <authorList>
            <person name="Jensen C.S."/>
            <person name="Dargis R."/>
            <person name="Kemp M."/>
            <person name="Christensen J.J."/>
        </authorList>
    </citation>
    <scope>NUCLEOTIDE SEQUENCE</scope>
    <source>
        <strain evidence="5">SLA_B245</strain>
    </source>
</reference>
<dbReference type="InterPro" id="IPR019195">
    <property type="entry name" value="ABC_ATPase_put"/>
</dbReference>
<dbReference type="InterPro" id="IPR046834">
    <property type="entry name" value="ABC_ATPase_C"/>
</dbReference>
<dbReference type="PANTHER" id="PTHR38149">
    <property type="entry name" value="ATPASE"/>
    <property type="match status" value="1"/>
</dbReference>
<gene>
    <name evidence="5" type="ORF">R6G74_00425</name>
</gene>
<feature type="region of interest" description="Disordered" evidence="1">
    <location>
        <begin position="620"/>
        <end position="682"/>
    </location>
</feature>
<evidence type="ECO:0000313" key="5">
    <source>
        <dbReference type="EMBL" id="MDY5139784.1"/>
    </source>
</evidence>
<evidence type="ECO:0000259" key="3">
    <source>
        <dbReference type="Pfam" id="PF20446"/>
    </source>
</evidence>
<feature type="compositionally biased region" description="Low complexity" evidence="1">
    <location>
        <begin position="639"/>
        <end position="682"/>
    </location>
</feature>
<sequence length="682" mass="73434">MSFGYEHSSERYDARGGRDYRGGRGPRGGRDRQYDRRDRRGGAPRERREFARVEGDDVDLIDRLHELDGRNYPAYKSVIGDYDYGMYTVHIDRVQSDPYAPPSALRVTADPAKVGIPADLLTTPEQRLAVADFLARTFAERARHSRDISIAKVGQEILERSSATVFANHVELRFQCHFPAQGRTILGHAMAQTADEYLPEIIEATLNFSSEGEEFAAHRDALRKHVETYEDYLALQDVIRERGWIGFINDGAVLVRRSGISDLPLSDAIAFSSPENLRESVQLPHAGEVTGMPVIPGITVIVGGGYHGKSTLLSALERSVYPHIPGDGRELVAMDPSAMKVRAADGRWVTGVDVSAFINSLPDGTDTTDFSTENASGSTSQAAAIAESIEAGSRVLLIDEDTSATNLMIRDERMRALVPANQEPITPFVDRIAGMARAGISTIMVMGGSGDYLDAADRVLLMDHYVCHDVTEQAREVAAAHPRERNDIAEFTHPAPRYPLPLKAHGVKAKTKSRGVDLISLDRADIDLSDVPQIVDPGQTAAIAWAIRSLTDPTRALCLRGKYTVPEGIARLEETIATHGLDALGAGEKPAFLARPRAVDIAAALNRYRTLKVVHAPVGEPAASEPAADAREAHEAETGAAAPSAPSVGSAPSAPSAPSAESAPSAPSSDSAPSAPSPEDAE</sequence>
<dbReference type="InterPro" id="IPR046833">
    <property type="entry name" value="ABC_N"/>
</dbReference>
<comment type="caution">
    <text evidence="5">The sequence shown here is derived from an EMBL/GenBank/DDBJ whole genome shotgun (WGS) entry which is preliminary data.</text>
</comment>
<dbReference type="RefSeq" id="WP_087070967.1">
    <property type="nucleotide sequence ID" value="NZ_CAUPFC010000001.1"/>
</dbReference>
<dbReference type="SUPFAM" id="SSF52540">
    <property type="entry name" value="P-loop containing nucleoside triphosphate hydrolases"/>
    <property type="match status" value="1"/>
</dbReference>
<organism evidence="5 6">
    <name type="scientific">Actinotignum timonense</name>
    <dbReference type="NCBI Taxonomy" id="1870995"/>
    <lineage>
        <taxon>Bacteria</taxon>
        <taxon>Bacillati</taxon>
        <taxon>Actinomycetota</taxon>
        <taxon>Actinomycetes</taxon>
        <taxon>Actinomycetales</taxon>
        <taxon>Actinomycetaceae</taxon>
        <taxon>Actinotignum</taxon>
    </lineage>
</organism>
<evidence type="ECO:0000256" key="1">
    <source>
        <dbReference type="SAM" id="MobiDB-lite"/>
    </source>
</evidence>
<feature type="compositionally biased region" description="Basic and acidic residues" evidence="1">
    <location>
        <begin position="7"/>
        <end position="47"/>
    </location>
</feature>
<name>A0AAW9HDC0_9ACTO</name>
<dbReference type="Pfam" id="PF09818">
    <property type="entry name" value="ABC_ATPase"/>
    <property type="match status" value="1"/>
</dbReference>
<protein>
    <submittedName>
        <fullName evidence="5">ABC-ATPase domain-containing protein</fullName>
    </submittedName>
</protein>
<feature type="domain" description="MRB1590-like C-terminal" evidence="4">
    <location>
        <begin position="510"/>
        <end position="613"/>
    </location>
</feature>
<dbReference type="EMBL" id="JAWNFV010000001">
    <property type="protein sequence ID" value="MDY5139784.1"/>
    <property type="molecule type" value="Genomic_DNA"/>
</dbReference>
<proteinExistence type="predicted"/>
<evidence type="ECO:0000259" key="2">
    <source>
        <dbReference type="Pfam" id="PF09818"/>
    </source>
</evidence>
<dbReference type="InterPro" id="IPR049069">
    <property type="entry name" value="MRB1590-like_C"/>
</dbReference>
<dbReference type="InterPro" id="IPR027417">
    <property type="entry name" value="P-loop_NTPase"/>
</dbReference>
<dbReference type="PANTHER" id="PTHR38149:SF1">
    <property type="entry name" value="ATPASE"/>
    <property type="match status" value="1"/>
</dbReference>
<dbReference type="Gene3D" id="3.40.50.300">
    <property type="entry name" value="P-loop containing nucleotide triphosphate hydrolases"/>
    <property type="match status" value="1"/>
</dbReference>
<dbReference type="Pfam" id="PF21117">
    <property type="entry name" value="MRB1590_C"/>
    <property type="match status" value="1"/>
</dbReference>
<feature type="region of interest" description="Disordered" evidence="1">
    <location>
        <begin position="1"/>
        <end position="47"/>
    </location>
</feature>
<dbReference type="Proteomes" id="UP001288320">
    <property type="component" value="Unassembled WGS sequence"/>
</dbReference>
<dbReference type="GeneID" id="92813942"/>
<dbReference type="AlphaFoldDB" id="A0AAW9HDC0"/>
<evidence type="ECO:0000259" key="4">
    <source>
        <dbReference type="Pfam" id="PF21117"/>
    </source>
</evidence>
<evidence type="ECO:0000313" key="6">
    <source>
        <dbReference type="Proteomes" id="UP001288320"/>
    </source>
</evidence>
<accession>A0AAW9HDC0</accession>